<evidence type="ECO:0000313" key="1">
    <source>
        <dbReference type="EMBL" id="KAJ9126649.1"/>
    </source>
</evidence>
<organism evidence="1 2">
    <name type="scientific">Naganishia onofrii</name>
    <dbReference type="NCBI Taxonomy" id="1851511"/>
    <lineage>
        <taxon>Eukaryota</taxon>
        <taxon>Fungi</taxon>
        <taxon>Dikarya</taxon>
        <taxon>Basidiomycota</taxon>
        <taxon>Agaricomycotina</taxon>
        <taxon>Tremellomycetes</taxon>
        <taxon>Filobasidiales</taxon>
        <taxon>Filobasidiaceae</taxon>
        <taxon>Naganishia</taxon>
    </lineage>
</organism>
<sequence>METLLLDQEEQITSIHLPLQQPEEPQTEQPVEQFAVTTEPAAEASPGSPPAEAAELQWYATEFEHHANYLKQWSAGAVTEASRATSLFAFAHSVNSNPITEELPAEWTSAEKLKFFGSIARRSRWQPDLIAQDIGTKSQADVVEYIMALERERRILKAFSKPRKLRLRRNGWINGLAPAAREMKASRVEWEEKMAEQLVAKESLCEAGISFTVDSQAHIQRLADIAKRCRMKANEMDKAPEKDLSALRPKRLELLRDTKRQLDEAVEESKYECTTRVIERILRACDINGLRVLDVVVRKAVDAKTSGSTDLPPELRIAAPATTSVPINATSSPSTISADNRLSLQMKEKESLIERHKKDVARLAYLNQFPFKELNAEEKAEKQAISKRINKREKRTKNLVILPSPPPMPSDTSHVDAAPVSEPNVAAAVASPSTTTLADTNRHIDEEREIRPNVNVYAENSTGDIAVQSHVVLDLMAYKSHRPDTFEKHAAKVAKEEYEKARTEYLDRVPRHELTEEQKREKKILKDRIQARERKRMKAAENAGLALNAISPAMLDTPQADIRLFVLAAKKSKRKRDEDTADAETPSSKRLQRYREEQERLDYLTGLVERKMVDAPSSEECARKLTADEKKELRTLQVRIKGRKRYREQVAEELGVAMKREVESQSASTSQQDHEDGSKTPSLSLPMQDGENAAKSETVLDQETAQKAKRKMGRPRKLCTEEKDQEHMSEAEPGGGGKQQIFKVSLDRPIGESRRSNQFDDNGVGVTYFRLDLKRHYDSKVDEMTAFIHTFNVEFEIKFRALLKNDHNAVGKLLKEFRYTPQLFAFAIRRRMELLDSQHLINLLGAVTADIASLALSMVPKQAPPKEVTAGSDDLATKPDTTTYRPRVPDADWVDMVDPSDGLFEEDPLAEEDEDLVADDDRLDEVDRQQDVIDTLEDEEYEERLERASRHPSDIGMKSTAIPVLEHDVFDWLTYEWSKQSRWVQQQKRIRNAMLPEAWVPVDLADSTSSDLTLASKDSKRDVEELRKALRATIYHHDMLRWQRIKRLRDPMYKFGGMQRFVDKYKSAAFIDNSDDEDSETEIDEGEDEDEEGDGGNGDDWDGGIYGDIGNHEQEENGGEARAAARALEDSEGMDGMD</sequence>
<comment type="caution">
    <text evidence="1">The sequence shown here is derived from an EMBL/GenBank/DDBJ whole genome shotgun (WGS) entry which is preliminary data.</text>
</comment>
<protein>
    <submittedName>
        <fullName evidence="1">Uncharacterized protein</fullName>
    </submittedName>
</protein>
<dbReference type="Proteomes" id="UP001234202">
    <property type="component" value="Unassembled WGS sequence"/>
</dbReference>
<keyword evidence="2" id="KW-1185">Reference proteome</keyword>
<accession>A0ACC2XT64</accession>
<dbReference type="EMBL" id="JASBWV010000004">
    <property type="protein sequence ID" value="KAJ9126649.1"/>
    <property type="molecule type" value="Genomic_DNA"/>
</dbReference>
<proteinExistence type="predicted"/>
<gene>
    <name evidence="1" type="ORF">QFC24_001678</name>
</gene>
<reference evidence="1" key="1">
    <citation type="submission" date="2023-04" db="EMBL/GenBank/DDBJ databases">
        <title>Draft Genome sequencing of Naganishia species isolated from polar environments using Oxford Nanopore Technology.</title>
        <authorList>
            <person name="Leo P."/>
            <person name="Venkateswaran K."/>
        </authorList>
    </citation>
    <scope>NUCLEOTIDE SEQUENCE</scope>
    <source>
        <strain evidence="1">DBVPG 5303</strain>
    </source>
</reference>
<name>A0ACC2XT64_9TREE</name>
<evidence type="ECO:0000313" key="2">
    <source>
        <dbReference type="Proteomes" id="UP001234202"/>
    </source>
</evidence>